<dbReference type="OrthoDB" id="5125216at2"/>
<evidence type="ECO:0008006" key="4">
    <source>
        <dbReference type="Google" id="ProtNLM"/>
    </source>
</evidence>
<keyword evidence="3" id="KW-1185">Reference proteome</keyword>
<reference evidence="2 3" key="1">
    <citation type="submission" date="2019-04" db="EMBL/GenBank/DDBJ databases">
        <authorList>
            <person name="Jiang L."/>
        </authorList>
    </citation>
    <scope>NUCLEOTIDE SEQUENCE [LARGE SCALE GENOMIC DNA]</scope>
    <source>
        <strain evidence="2 3">YIM 131853</strain>
    </source>
</reference>
<proteinExistence type="predicted"/>
<feature type="region of interest" description="Disordered" evidence="1">
    <location>
        <begin position="74"/>
        <end position="93"/>
    </location>
</feature>
<evidence type="ECO:0000313" key="2">
    <source>
        <dbReference type="EMBL" id="THG29430.1"/>
    </source>
</evidence>
<sequence>MKGKLVFAAGAALGYVLGSRAGRKRYEQIKSNAQKVWHSDPVQKGVGQVQSFVDDHVPDVPTVLADGAKKVIDGVAGKASKKPDTSSEPSPSI</sequence>
<accession>A0A4S4FGN6</accession>
<dbReference type="AlphaFoldDB" id="A0A4S4FGN6"/>
<organism evidence="2 3">
    <name type="scientific">Naasia lichenicola</name>
    <dbReference type="NCBI Taxonomy" id="2565933"/>
    <lineage>
        <taxon>Bacteria</taxon>
        <taxon>Bacillati</taxon>
        <taxon>Actinomycetota</taxon>
        <taxon>Actinomycetes</taxon>
        <taxon>Micrococcales</taxon>
        <taxon>Microbacteriaceae</taxon>
        <taxon>Naasia</taxon>
    </lineage>
</organism>
<dbReference type="RefSeq" id="WP_136427760.1">
    <property type="nucleotide sequence ID" value="NZ_SSSM01000005.1"/>
</dbReference>
<evidence type="ECO:0000256" key="1">
    <source>
        <dbReference type="SAM" id="MobiDB-lite"/>
    </source>
</evidence>
<dbReference type="Proteomes" id="UP000309133">
    <property type="component" value="Unassembled WGS sequence"/>
</dbReference>
<comment type="caution">
    <text evidence="2">The sequence shown here is derived from an EMBL/GenBank/DDBJ whole genome shotgun (WGS) entry which is preliminary data.</text>
</comment>
<gene>
    <name evidence="2" type="ORF">E6C64_12040</name>
</gene>
<protein>
    <recommendedName>
        <fullName evidence="4">YtxH domain-containing protein</fullName>
    </recommendedName>
</protein>
<dbReference type="EMBL" id="SSSM01000005">
    <property type="protein sequence ID" value="THG29430.1"/>
    <property type="molecule type" value="Genomic_DNA"/>
</dbReference>
<evidence type="ECO:0000313" key="3">
    <source>
        <dbReference type="Proteomes" id="UP000309133"/>
    </source>
</evidence>
<name>A0A4S4FGN6_9MICO</name>